<evidence type="ECO:0000256" key="6">
    <source>
        <dbReference type="SAM" id="Coils"/>
    </source>
</evidence>
<dbReference type="InterPro" id="IPR011184">
    <property type="entry name" value="DNA_mismatch_repair_Msh2"/>
</dbReference>
<keyword evidence="2" id="KW-0547">Nucleotide-binding</keyword>
<evidence type="ECO:0000256" key="4">
    <source>
        <dbReference type="ARBA" id="ARBA00023125"/>
    </source>
</evidence>
<protein>
    <submittedName>
        <fullName evidence="9">Putative MutS protein MSH4</fullName>
    </submittedName>
</protein>
<dbReference type="PANTHER" id="PTHR11361">
    <property type="entry name" value="DNA MISMATCH REPAIR PROTEIN MUTS FAMILY MEMBER"/>
    <property type="match status" value="1"/>
</dbReference>
<dbReference type="GO" id="GO:0140664">
    <property type="term" value="F:ATP-dependent DNA damage sensor activity"/>
    <property type="evidence" value="ECO:0007669"/>
    <property type="project" value="InterPro"/>
</dbReference>
<organism evidence="9 10">
    <name type="scientific">Streblomastix strix</name>
    <dbReference type="NCBI Taxonomy" id="222440"/>
    <lineage>
        <taxon>Eukaryota</taxon>
        <taxon>Metamonada</taxon>
        <taxon>Preaxostyla</taxon>
        <taxon>Oxymonadida</taxon>
        <taxon>Streblomastigidae</taxon>
        <taxon>Streblomastix</taxon>
    </lineage>
</organism>
<dbReference type="PANTHER" id="PTHR11361:SF21">
    <property type="entry name" value="MUTS PROTEIN HOMOLOG 4"/>
    <property type="match status" value="1"/>
</dbReference>
<dbReference type="InterPro" id="IPR036187">
    <property type="entry name" value="DNA_mismatch_repair_MutS_sf"/>
</dbReference>
<dbReference type="GO" id="GO:0005524">
    <property type="term" value="F:ATP binding"/>
    <property type="evidence" value="ECO:0007669"/>
    <property type="project" value="UniProtKB-KW"/>
</dbReference>
<evidence type="ECO:0000313" key="9">
    <source>
        <dbReference type="EMBL" id="KAA6400875.1"/>
    </source>
</evidence>
<dbReference type="PIRSF" id="PIRSF005813">
    <property type="entry name" value="MSH2"/>
    <property type="match status" value="1"/>
</dbReference>
<dbReference type="GO" id="GO:0007131">
    <property type="term" value="P:reciprocal meiotic recombination"/>
    <property type="evidence" value="ECO:0007669"/>
    <property type="project" value="TreeGrafter"/>
</dbReference>
<evidence type="ECO:0000256" key="3">
    <source>
        <dbReference type="ARBA" id="ARBA00022840"/>
    </source>
</evidence>
<dbReference type="Proteomes" id="UP000324800">
    <property type="component" value="Unassembled WGS sequence"/>
</dbReference>
<reference evidence="9 10" key="1">
    <citation type="submission" date="2019-03" db="EMBL/GenBank/DDBJ databases">
        <title>Single cell metagenomics reveals metabolic interactions within the superorganism composed of flagellate Streblomastix strix and complex community of Bacteroidetes bacteria on its surface.</title>
        <authorList>
            <person name="Treitli S.C."/>
            <person name="Kolisko M."/>
            <person name="Husnik F."/>
            <person name="Keeling P."/>
            <person name="Hampl V."/>
        </authorList>
    </citation>
    <scope>NUCLEOTIDE SEQUENCE [LARGE SCALE GENOMIC DNA]</scope>
    <source>
        <strain evidence="9">ST1C</strain>
    </source>
</reference>
<dbReference type="InterPro" id="IPR036678">
    <property type="entry name" value="MutS_con_dom_sf"/>
</dbReference>
<sequence length="920" mass="102881">MQGIPSSFINFDKIHDSFTTKTPIQSQQVCTTPNLTNKKKMSQSENGYNKVVAILENRTREIGVAQFNSDFTKLEIIEYSDTQTYAYTIMHLQLSNPTEILLPSTAVQLPLAILLGKMFSHATLIPMARKYFNDVEGTQLLQQYSIDETSAIRLSALSSTHYLSLGSVAALMKYAEIRLQHYFFPNSLSFQICAPSCRLLMDATTLSALEIVESNLVEDSIEINHSMQRQTGVANTHSKASSLFAFLKHTHTSMGTKLLRSTLIQPLADINAINTRLDAMKLKNAFDLLPRFQLILSPFNVESSPLLHSIRQNLISPFFDEFNDKISSLFAPNTLQTHGRWPSIYALSSIIRPGVSSVVDVSRQINKETMEDLRALLLSYQAMYALTTLRLHFSARRGAFLSVGNEQARNLPTVFGQRSKMGQKRTTCITEEVASLSERCKKSLNDIIFYSFQLVKKLEDDIRAHLGVIFRVAESLAMLDMLVSFATTASSNNNYVRPEITIDGPLAIKKGRHPLREIVLGREYVPTDVFIDAERSVQIVTGANMSGKTSYLSLVACISILAQIGSFVPASFASLRIFDRIYAHVGERGCDHTRWSGGASLTSLNLHGSSNVGCSAFTKEMEETSFILETLTPHSLILMDELGRATCETEGIGIAWAVVESFAQFKGKNKLDRNNEEIRKEISNEIRDNDIDNNEKKKEIEELDSQNKIIFSYKLEYGPAQDFDSGIDIASIAGFPPSIIQNAREIKKDMLEKSAQKQSPNSKFNSVQFNVSTLHEQHINSKQKLTTPIKTISPQDQDDYKRKEQKKATANFALNKDATEGGKCALSPSLISPNFVAQAPVLSQKQRIIKETGQIYSEDGLLFSSEGDAILTVTPCKSNLNKFARFKIRDLELEDDKHEQNNINTPSTSESIIKNLMREE</sequence>
<evidence type="ECO:0000256" key="2">
    <source>
        <dbReference type="ARBA" id="ARBA00022741"/>
    </source>
</evidence>
<dbReference type="EMBL" id="SNRW01000485">
    <property type="protein sequence ID" value="KAA6400875.1"/>
    <property type="molecule type" value="Genomic_DNA"/>
</dbReference>
<dbReference type="SUPFAM" id="SSF52540">
    <property type="entry name" value="P-loop containing nucleoside triphosphate hydrolases"/>
    <property type="match status" value="1"/>
</dbReference>
<dbReference type="Gene3D" id="1.10.1420.10">
    <property type="match status" value="2"/>
</dbReference>
<dbReference type="InterPro" id="IPR000432">
    <property type="entry name" value="DNA_mismatch_repair_MutS_C"/>
</dbReference>
<comment type="caution">
    <text evidence="9">The sequence shown here is derived from an EMBL/GenBank/DDBJ whole genome shotgun (WGS) entry which is preliminary data.</text>
</comment>
<keyword evidence="3" id="KW-0067">ATP-binding</keyword>
<dbReference type="GO" id="GO:0005634">
    <property type="term" value="C:nucleus"/>
    <property type="evidence" value="ECO:0007669"/>
    <property type="project" value="TreeGrafter"/>
</dbReference>
<gene>
    <name evidence="9" type="ORF">EZS28_003596</name>
</gene>
<name>A0A5J4X2H9_9EUKA</name>
<dbReference type="OrthoDB" id="276261at2759"/>
<dbReference type="InterPro" id="IPR007696">
    <property type="entry name" value="DNA_mismatch_repair_MutS_core"/>
</dbReference>
<keyword evidence="6" id="KW-0175">Coiled coil</keyword>
<keyword evidence="5" id="KW-0469">Meiosis</keyword>
<dbReference type="GO" id="GO:0030983">
    <property type="term" value="F:mismatched DNA binding"/>
    <property type="evidence" value="ECO:0007669"/>
    <property type="project" value="InterPro"/>
</dbReference>
<dbReference type="Pfam" id="PF00488">
    <property type="entry name" value="MutS_V"/>
    <property type="match status" value="2"/>
</dbReference>
<evidence type="ECO:0000259" key="8">
    <source>
        <dbReference type="SMART" id="SM00534"/>
    </source>
</evidence>
<evidence type="ECO:0000256" key="5">
    <source>
        <dbReference type="ARBA" id="ARBA00023254"/>
    </source>
</evidence>
<dbReference type="Gene3D" id="3.40.50.300">
    <property type="entry name" value="P-loop containing nucleotide triphosphate hydrolases"/>
    <property type="match status" value="1"/>
</dbReference>
<evidence type="ECO:0000259" key="7">
    <source>
        <dbReference type="SMART" id="SM00533"/>
    </source>
</evidence>
<dbReference type="InterPro" id="IPR027417">
    <property type="entry name" value="P-loop_NTPase"/>
</dbReference>
<feature type="domain" description="DNA mismatch repair proteins mutS family" evidence="8">
    <location>
        <begin position="535"/>
        <end position="748"/>
    </location>
</feature>
<dbReference type="InterPro" id="IPR045076">
    <property type="entry name" value="MutS"/>
</dbReference>
<dbReference type="SMART" id="SM00534">
    <property type="entry name" value="MUTSac"/>
    <property type="match status" value="1"/>
</dbReference>
<evidence type="ECO:0000256" key="1">
    <source>
        <dbReference type="ARBA" id="ARBA00006271"/>
    </source>
</evidence>
<dbReference type="Gene3D" id="3.30.420.110">
    <property type="entry name" value="MutS, connector domain"/>
    <property type="match status" value="1"/>
</dbReference>
<dbReference type="SMART" id="SM00533">
    <property type="entry name" value="MUTSd"/>
    <property type="match status" value="1"/>
</dbReference>
<feature type="coiled-coil region" evidence="6">
    <location>
        <begin position="668"/>
        <end position="706"/>
    </location>
</feature>
<dbReference type="AlphaFoldDB" id="A0A5J4X2H9"/>
<proteinExistence type="inferred from homology"/>
<evidence type="ECO:0000313" key="10">
    <source>
        <dbReference type="Proteomes" id="UP000324800"/>
    </source>
</evidence>
<dbReference type="SUPFAM" id="SSF48334">
    <property type="entry name" value="DNA repair protein MutS, domain III"/>
    <property type="match status" value="1"/>
</dbReference>
<keyword evidence="4" id="KW-0238">DNA-binding</keyword>
<dbReference type="GO" id="GO:0006298">
    <property type="term" value="P:mismatch repair"/>
    <property type="evidence" value="ECO:0007669"/>
    <property type="project" value="InterPro"/>
</dbReference>
<dbReference type="Pfam" id="PF05192">
    <property type="entry name" value="MutS_III"/>
    <property type="match status" value="1"/>
</dbReference>
<feature type="domain" description="DNA mismatch repair protein MutS core" evidence="7">
    <location>
        <begin position="238"/>
        <end position="519"/>
    </location>
</feature>
<accession>A0A5J4X2H9</accession>
<comment type="similarity">
    <text evidence="1">Belongs to the DNA mismatch repair MutS family.</text>
</comment>